<evidence type="ECO:0000313" key="8">
    <source>
        <dbReference type="EMBL" id="EGF91819.1"/>
    </source>
</evidence>
<dbReference type="STRING" id="715226.ABI_02510"/>
<feature type="chain" id="PRO_5003320883" evidence="5">
    <location>
        <begin position="27"/>
        <end position="1097"/>
    </location>
</feature>
<evidence type="ECO:0000256" key="4">
    <source>
        <dbReference type="SAM" id="MobiDB-lite"/>
    </source>
</evidence>
<sequence>MFSMLKQVVLASVAMALVLAPSYAYCSDALEFGPAGTWIKPLPAVRETKLEPGAPAAFLGMDIQSRFGDGDDHYIDIALKILTPQGLAFGRPTAYWNPQTDTVTIHKVHILRGDQVIDVLAQGQTFTTLRRESNLDRQMLDGNLTAVLQTEGLQVGDILTYSLTIHRKDPVLRGKSETLSSYNSATAIGRVTYRAVWDGGKPMRWKATSDLSDIKVKKTAAGTELSLELKDYKSPEAQPRVPDRYKRFGQLQLTEFASWPDLSGMMAPLYTKASTLAPESPLRAEVDKIRAAYTTPGEQAAAVLRLVEEQVRYVYIGANQGNYVPADADLTWQRRYGDCKGKTALLLALLRELGIESDAVLVSTKGGDGMNESLPLIELFDHVIVRAVVEGKTYWLDGTRMGDTRLDQVPVPAYAWGLPVKAAGGDLVAITPPSPAKPLQEKSMRVDASGGLDAPAPFTAEVITRGDPALAMHTAMTTLSKEEFDKQMKETMKDNEDFTLDTITTDWDAVTGEFRIRMDGKAKMNWWSPGSGKPRQYAIDGSYVGGGFDLERKDGPAKDAPVRLVFPHYEKTSATVVLPQKGKGFAIAGEAIDTTLAGYAMKRSFQLKDGVFTMEVSERTVAPEVAAAEVLAAEAELDRLGSTQVYLQMPFDYKATATDVTAAGKDDPKTVDDYVARAETRWTGGQLEAAIADLDSALKLDPKSAKALVLRGQIKDKAKDYDGALADYAAALAIDRRNTNAYTGQAFVYWRRLDYPAAIDAVTRVLDINPADPAARYLRGLILLEKGDAVRALDDALANVMMQPDSIEATLFLATAYQANIQYDKAVEVLQAAITKNDKDARLHAALGEAFLRCATQAECDSNRPKAVEAYNKAIALEPSVDLYLNRARVRPESERAARFSDIDAALALQPDSTKILLTRGQFYRSYKDYDLALADADAIQALEPDSTEAYSLRANIYADQGNNDAEFIQLDKALALKPEDPDLLNNACWSRATSGRELARALELCNAALTVQPRSGQVLDSRGMVHLKMGKWDEALADYDAAVTVANGGPFASAWYGRGIAKMRKGLTKEGKADLAEARRQSPGIEKTYAEDGIKP</sequence>
<keyword evidence="5" id="KW-0732">Signal</keyword>
<dbReference type="eggNOG" id="COG0457">
    <property type="taxonomic scope" value="Bacteria"/>
</dbReference>
<dbReference type="PANTHER" id="PTHR44858">
    <property type="entry name" value="TETRATRICOPEPTIDE REPEAT PROTEIN 6"/>
    <property type="match status" value="1"/>
</dbReference>
<dbReference type="InterPro" id="IPR050498">
    <property type="entry name" value="Ycf3"/>
</dbReference>
<feature type="region of interest" description="Disordered" evidence="4">
    <location>
        <begin position="1073"/>
        <end position="1097"/>
    </location>
</feature>
<feature type="domain" description="Transglutaminase-like" evidence="6">
    <location>
        <begin position="287"/>
        <end position="366"/>
    </location>
</feature>
<feature type="signal peptide" evidence="5">
    <location>
        <begin position="1"/>
        <end position="26"/>
    </location>
</feature>
<dbReference type="Gene3D" id="1.25.40.10">
    <property type="entry name" value="Tetratricopeptide repeat domain"/>
    <property type="match status" value="4"/>
</dbReference>
<dbReference type="OrthoDB" id="98874at2"/>
<dbReference type="EMBL" id="GL883077">
    <property type="protein sequence ID" value="EGF91819.1"/>
    <property type="molecule type" value="Genomic_DNA"/>
</dbReference>
<evidence type="ECO:0000256" key="3">
    <source>
        <dbReference type="PROSITE-ProRule" id="PRU00339"/>
    </source>
</evidence>
<accession>F4QIR0</accession>
<evidence type="ECO:0000256" key="5">
    <source>
        <dbReference type="SAM" id="SignalP"/>
    </source>
</evidence>
<proteinExistence type="predicted"/>
<dbReference type="InterPro" id="IPR038765">
    <property type="entry name" value="Papain-like_cys_pep_sf"/>
</dbReference>
<feature type="domain" description="DUF3857" evidence="7">
    <location>
        <begin position="73"/>
        <end position="235"/>
    </location>
</feature>
<feature type="repeat" description="TPR" evidence="3">
    <location>
        <begin position="948"/>
        <end position="981"/>
    </location>
</feature>
<keyword evidence="1" id="KW-0677">Repeat</keyword>
<dbReference type="Pfam" id="PF01841">
    <property type="entry name" value="Transglut_core"/>
    <property type="match status" value="1"/>
</dbReference>
<dbReference type="eggNOG" id="COG1305">
    <property type="taxonomic scope" value="Bacteria"/>
</dbReference>
<keyword evidence="2 3" id="KW-0802">TPR repeat</keyword>
<dbReference type="InterPro" id="IPR024618">
    <property type="entry name" value="DUF3857"/>
</dbReference>
<evidence type="ECO:0000313" key="9">
    <source>
        <dbReference type="Proteomes" id="UP000006512"/>
    </source>
</evidence>
<organism evidence="8 9">
    <name type="scientific">Asticcacaulis biprosthecium C19</name>
    <dbReference type="NCBI Taxonomy" id="715226"/>
    <lineage>
        <taxon>Bacteria</taxon>
        <taxon>Pseudomonadati</taxon>
        <taxon>Pseudomonadota</taxon>
        <taxon>Alphaproteobacteria</taxon>
        <taxon>Caulobacterales</taxon>
        <taxon>Caulobacteraceae</taxon>
        <taxon>Asticcacaulis</taxon>
    </lineage>
</organism>
<dbReference type="InterPro" id="IPR002931">
    <property type="entry name" value="Transglutaminase-like"/>
</dbReference>
<dbReference type="AlphaFoldDB" id="F4QIR0"/>
<feature type="repeat" description="TPR" evidence="3">
    <location>
        <begin position="705"/>
        <end position="738"/>
    </location>
</feature>
<dbReference type="SMART" id="SM00028">
    <property type="entry name" value="TPR"/>
    <property type="match status" value="10"/>
</dbReference>
<evidence type="ECO:0000256" key="1">
    <source>
        <dbReference type="ARBA" id="ARBA00022737"/>
    </source>
</evidence>
<dbReference type="InterPro" id="IPR011990">
    <property type="entry name" value="TPR-like_helical_dom_sf"/>
</dbReference>
<dbReference type="Gene3D" id="3.10.620.30">
    <property type="match status" value="1"/>
</dbReference>
<evidence type="ECO:0000259" key="6">
    <source>
        <dbReference type="Pfam" id="PF01841"/>
    </source>
</evidence>
<dbReference type="SUPFAM" id="SSF54001">
    <property type="entry name" value="Cysteine proteinases"/>
    <property type="match status" value="1"/>
</dbReference>
<dbReference type="Pfam" id="PF13432">
    <property type="entry name" value="TPR_16"/>
    <property type="match status" value="4"/>
</dbReference>
<dbReference type="Pfam" id="PF12969">
    <property type="entry name" value="DUF3857"/>
    <property type="match status" value="1"/>
</dbReference>
<keyword evidence="9" id="KW-1185">Reference proteome</keyword>
<feature type="repeat" description="TPR" evidence="3">
    <location>
        <begin position="739"/>
        <end position="772"/>
    </location>
</feature>
<dbReference type="PANTHER" id="PTHR44858:SF1">
    <property type="entry name" value="UDP-N-ACETYLGLUCOSAMINE--PEPTIDE N-ACETYLGLUCOSAMINYLTRANSFERASE SPINDLY-RELATED"/>
    <property type="match status" value="1"/>
</dbReference>
<protein>
    <submittedName>
        <fullName evidence="8">Transglutaminase-like superfamily protein</fullName>
    </submittedName>
</protein>
<gene>
    <name evidence="8" type="ORF">ABI_02510</name>
</gene>
<dbReference type="HOGENOM" id="CLU_014046_0_0_5"/>
<name>F4QIR0_9CAUL</name>
<dbReference type="Gene3D" id="2.60.40.3140">
    <property type="match status" value="1"/>
</dbReference>
<dbReference type="PROSITE" id="PS50005">
    <property type="entry name" value="TPR"/>
    <property type="match status" value="3"/>
</dbReference>
<reference evidence="9" key="1">
    <citation type="submission" date="2011-03" db="EMBL/GenBank/DDBJ databases">
        <title>Draft genome sequence of Brevundimonas diminuta.</title>
        <authorList>
            <person name="Brown P.J.B."/>
            <person name="Buechlein A."/>
            <person name="Hemmerich C."/>
            <person name="Brun Y.V."/>
        </authorList>
    </citation>
    <scope>NUCLEOTIDE SEQUENCE [LARGE SCALE GENOMIC DNA]</scope>
    <source>
        <strain evidence="9">C19</strain>
    </source>
</reference>
<evidence type="ECO:0000259" key="7">
    <source>
        <dbReference type="Pfam" id="PF12969"/>
    </source>
</evidence>
<evidence type="ECO:0000256" key="2">
    <source>
        <dbReference type="ARBA" id="ARBA00022803"/>
    </source>
</evidence>
<dbReference type="InterPro" id="IPR019734">
    <property type="entry name" value="TPR_rpt"/>
</dbReference>
<dbReference type="Proteomes" id="UP000006512">
    <property type="component" value="Unassembled WGS sequence"/>
</dbReference>
<dbReference type="SUPFAM" id="SSF48452">
    <property type="entry name" value="TPR-like"/>
    <property type="match status" value="2"/>
</dbReference>